<dbReference type="KEGG" id="ssyi:EKG83_43090"/>
<proteinExistence type="predicted"/>
<name>A0A5Q0HAQ1_SACSY</name>
<keyword evidence="3" id="KW-1185">Reference proteome</keyword>
<sequence length="198" mass="20006">MKMRILVVAVAAAVAGGGALAIAANGSGAPEVAVHQMAADYPTFDTVAAAAAKSAVVVRATAIEVGPAYRYIPEGFPVKDLPAHKAAQAGVVQHDVVYRVDAGYKGVKAGDTVRVVHLGGQIGNDRYVPENEPASVAGQSYVLFLAPVGDGKFGVVGGPQGRYQVDGGRLRALGEADSGAAAALRGQSLTAFEAKPLG</sequence>
<evidence type="ECO:0008006" key="4">
    <source>
        <dbReference type="Google" id="ProtNLM"/>
    </source>
</evidence>
<accession>A0A5Q0HAQ1</accession>
<dbReference type="RefSeq" id="WP_033433954.1">
    <property type="nucleotide sequence ID" value="NZ_CP034550.1"/>
</dbReference>
<dbReference type="Proteomes" id="UP000325787">
    <property type="component" value="Chromosome"/>
</dbReference>
<feature type="chain" id="PRO_5025065772" description="SAF domain-containing protein" evidence="1">
    <location>
        <begin position="24"/>
        <end position="198"/>
    </location>
</feature>
<organism evidence="2 3">
    <name type="scientific">Saccharothrix syringae</name>
    <name type="common">Nocardiopsis syringae</name>
    <dbReference type="NCBI Taxonomy" id="103733"/>
    <lineage>
        <taxon>Bacteria</taxon>
        <taxon>Bacillati</taxon>
        <taxon>Actinomycetota</taxon>
        <taxon>Actinomycetes</taxon>
        <taxon>Pseudonocardiales</taxon>
        <taxon>Pseudonocardiaceae</taxon>
        <taxon>Saccharothrix</taxon>
    </lineage>
</organism>
<evidence type="ECO:0000313" key="2">
    <source>
        <dbReference type="EMBL" id="QFZ23327.1"/>
    </source>
</evidence>
<evidence type="ECO:0000256" key="1">
    <source>
        <dbReference type="SAM" id="SignalP"/>
    </source>
</evidence>
<evidence type="ECO:0000313" key="3">
    <source>
        <dbReference type="Proteomes" id="UP000325787"/>
    </source>
</evidence>
<feature type="signal peptide" evidence="1">
    <location>
        <begin position="1"/>
        <end position="23"/>
    </location>
</feature>
<dbReference type="EMBL" id="CP034550">
    <property type="protein sequence ID" value="QFZ23327.1"/>
    <property type="molecule type" value="Genomic_DNA"/>
</dbReference>
<gene>
    <name evidence="2" type="ORF">EKG83_43090</name>
</gene>
<dbReference type="AlphaFoldDB" id="A0A5Q0HAQ1"/>
<reference evidence="3" key="1">
    <citation type="journal article" date="2021" name="Curr. Microbiol.">
        <title>Complete genome of nocamycin-producing strain Saccharothrix syringae NRRL B-16468 reveals the biosynthetic potential for secondary metabolites.</title>
        <authorList>
            <person name="Mo X."/>
            <person name="Yang S."/>
        </authorList>
    </citation>
    <scope>NUCLEOTIDE SEQUENCE [LARGE SCALE GENOMIC DNA]</scope>
    <source>
        <strain evidence="3">ATCC 51364 / DSM 43886 / JCM 6844 / KCTC 9398 / NBRC 14523 / NRRL B-16468 / INA 2240</strain>
    </source>
</reference>
<protein>
    <recommendedName>
        <fullName evidence="4">SAF domain-containing protein</fullName>
    </recommendedName>
</protein>
<keyword evidence="1" id="KW-0732">Signal</keyword>